<organism evidence="2 3">
    <name type="scientific">Vibrio nigripulchritudo SOn1</name>
    <dbReference type="NCBI Taxonomy" id="1238450"/>
    <lineage>
        <taxon>Bacteria</taxon>
        <taxon>Pseudomonadati</taxon>
        <taxon>Pseudomonadota</taxon>
        <taxon>Gammaproteobacteria</taxon>
        <taxon>Vibrionales</taxon>
        <taxon>Vibrionaceae</taxon>
        <taxon>Vibrio</taxon>
    </lineage>
</organism>
<reference evidence="2 3" key="1">
    <citation type="journal article" date="2013" name="ISME J.">
        <title>Comparative genomics of pathogenic lineages of Vibrio nigripulchritudo identifies virulence-associated traits.</title>
        <authorList>
            <person name="Goudenege D."/>
            <person name="Labreuche Y."/>
            <person name="Krin E."/>
            <person name="Ansquer D."/>
            <person name="Mangenot S."/>
            <person name="Calteau A."/>
            <person name="Medigue C."/>
            <person name="Mazel D."/>
            <person name="Polz M.F."/>
            <person name="Le Roux F."/>
        </authorList>
    </citation>
    <scope>NUCLEOTIDE SEQUENCE [LARGE SCALE GENOMIC DNA]</scope>
    <source>
        <strain evidence="2 3">SOn1</strain>
    </source>
</reference>
<evidence type="ECO:0000259" key="1">
    <source>
        <dbReference type="Pfam" id="PF07090"/>
    </source>
</evidence>
<dbReference type="PANTHER" id="PTHR37947:SF1">
    <property type="entry name" value="BLL2462 PROTEIN"/>
    <property type="match status" value="1"/>
</dbReference>
<dbReference type="RefSeq" id="WP_022612444.1">
    <property type="nucleotide sequence ID" value="NZ_LK391965.1"/>
</dbReference>
<proteinExistence type="predicted"/>
<dbReference type="InterPro" id="IPR029062">
    <property type="entry name" value="Class_I_gatase-like"/>
</dbReference>
<dbReference type="InterPro" id="IPR010768">
    <property type="entry name" value="GATase1-like"/>
</dbReference>
<accession>A0AAV2VTL9</accession>
<dbReference type="InterPro" id="IPR017027">
    <property type="entry name" value="STM3548-like"/>
</dbReference>
<comment type="caution">
    <text evidence="2">The sequence shown here is derived from an EMBL/GenBank/DDBJ whole genome shotgun (WGS) entry which is preliminary data.</text>
</comment>
<protein>
    <recommendedName>
        <fullName evidence="1">Putative glutamine amidotransferase domain-containing protein</fullName>
    </recommendedName>
</protein>
<dbReference type="Gene3D" id="3.40.50.880">
    <property type="match status" value="1"/>
</dbReference>
<feature type="domain" description="Putative glutamine amidotransferase" evidence="1">
    <location>
        <begin position="6"/>
        <end position="250"/>
    </location>
</feature>
<dbReference type="SUPFAM" id="SSF52317">
    <property type="entry name" value="Class I glutamine amidotransferase-like"/>
    <property type="match status" value="1"/>
</dbReference>
<dbReference type="EMBL" id="CAOF01000125">
    <property type="protein sequence ID" value="CCO47743.1"/>
    <property type="molecule type" value="Genomic_DNA"/>
</dbReference>
<evidence type="ECO:0000313" key="2">
    <source>
        <dbReference type="EMBL" id="CCO47743.1"/>
    </source>
</evidence>
<dbReference type="Proteomes" id="UP000018211">
    <property type="component" value="Unassembled WGS sequence"/>
</dbReference>
<dbReference type="PANTHER" id="PTHR37947">
    <property type="entry name" value="BLL2462 PROTEIN"/>
    <property type="match status" value="1"/>
</dbReference>
<dbReference type="CDD" id="cd03143">
    <property type="entry name" value="A4_beta-galactosidase_middle_domain"/>
    <property type="match status" value="1"/>
</dbReference>
<gene>
    <name evidence="2" type="ORF">VIBNISOn1_340058</name>
</gene>
<dbReference type="PIRSF" id="PIRSF034405">
    <property type="entry name" value="UCP034405"/>
    <property type="match status" value="1"/>
</dbReference>
<dbReference type="AlphaFoldDB" id="A0AAV2VTL9"/>
<name>A0AAV2VTL9_9VIBR</name>
<dbReference type="Pfam" id="PF07090">
    <property type="entry name" value="GATase1_like"/>
    <property type="match status" value="1"/>
</dbReference>
<sequence>MTKKNVLLVGESWTTNESHTKGFDLFATATFKTGATDFLQQLEDSNYQITYMTNHEAQEGFPTELEELNIYDIVVLSDIGTNTLLLHPDTWAKSARTPNRLKLIKEYVLGGGALMMIGGYLSFQGINGAARYHGTPVEDVLPVTCLQRDDRVEVPEGFVAELIADHPVLSGVKDEEWPYLLGYNQVEAKEGATVLAVVPESQHPLLACQEFGRGRALVWTSDMAVHWVPEPFIAWSGYKRIWTNCFDWLTEIPATA</sequence>
<evidence type="ECO:0000313" key="3">
    <source>
        <dbReference type="Proteomes" id="UP000018211"/>
    </source>
</evidence>